<geneLocation type="plasmid" evidence="3 4">
    <name>pHG4</name>
</geneLocation>
<dbReference type="InterPro" id="IPR046738">
    <property type="entry name" value="DUF6788"/>
</dbReference>
<sequence length="110" mass="12510">MAPNKPDAPERIARYILDGLDRQDAETLREIATHAENLAVWKEAKAETELEEGEDIVREDSAEDSSLPDDVPKKAGVVVKTINDNQYYYYQWREGDQVKSKYKGPVNPSE</sequence>
<feature type="region of interest" description="Disordered" evidence="1">
    <location>
        <begin position="49"/>
        <end position="71"/>
    </location>
</feature>
<evidence type="ECO:0000313" key="3">
    <source>
        <dbReference type="EMBL" id="AKU09902.1"/>
    </source>
</evidence>
<keyword evidence="3" id="KW-0614">Plasmid</keyword>
<dbReference type="AlphaFoldDB" id="A0A0K1IZE7"/>
<evidence type="ECO:0000256" key="1">
    <source>
        <dbReference type="SAM" id="MobiDB-lite"/>
    </source>
</evidence>
<gene>
    <name evidence="3" type="ORF">ABY42_18975</name>
</gene>
<feature type="domain" description="DUF6788" evidence="2">
    <location>
        <begin position="72"/>
        <end position="108"/>
    </location>
</feature>
<evidence type="ECO:0000313" key="4">
    <source>
        <dbReference type="Proteomes" id="UP000066124"/>
    </source>
</evidence>
<dbReference type="PATRIC" id="fig|35746.4.peg.4189"/>
<dbReference type="EMBL" id="CP011951">
    <property type="protein sequence ID" value="AKU09902.1"/>
    <property type="molecule type" value="Genomic_DNA"/>
</dbReference>
<dbReference type="RefSeq" id="WP_050460516.1">
    <property type="nucleotide sequence ID" value="NZ_CP011951.1"/>
</dbReference>
<dbReference type="Pfam" id="PF20586">
    <property type="entry name" value="DUF6788"/>
    <property type="match status" value="1"/>
</dbReference>
<dbReference type="GeneID" id="25248077"/>
<dbReference type="Proteomes" id="UP000066124">
    <property type="component" value="Plasmid pHG4"/>
</dbReference>
<protein>
    <recommendedName>
        <fullName evidence="2">DUF6788 domain-containing protein</fullName>
    </recommendedName>
</protein>
<organism evidence="3 4">
    <name type="scientific">Haloferax gibbonsii</name>
    <dbReference type="NCBI Taxonomy" id="35746"/>
    <lineage>
        <taxon>Archaea</taxon>
        <taxon>Methanobacteriati</taxon>
        <taxon>Methanobacteriota</taxon>
        <taxon>Stenosarchaea group</taxon>
        <taxon>Halobacteria</taxon>
        <taxon>Halobacteriales</taxon>
        <taxon>Haloferacaceae</taxon>
        <taxon>Haloferax</taxon>
    </lineage>
</organism>
<reference evidence="4" key="1">
    <citation type="journal article" date="2015" name="J. Biotechnol.">
        <title>Complete genome sequence of Haloferax gibbonsii strain ARA6, a potential producer of polyhydroxyalkanoates and halocins isolated from Araruama, Rio de Janeiro, Brasil.</title>
        <authorList>
            <person name="Pinto L.H."/>
            <person name="D'Alincourt Carvalho-Assef A.P."/>
            <person name="Vieira R.P."/>
            <person name="Clementino M.M."/>
            <person name="Albano R.M."/>
        </authorList>
    </citation>
    <scope>NUCLEOTIDE SEQUENCE [LARGE SCALE GENOMIC DNA]</scope>
    <source>
        <strain evidence="4">ARA6</strain>
        <plasmid evidence="4">Plasmid pHG4</plasmid>
    </source>
</reference>
<dbReference type="KEGG" id="hgi:ABY42_18975"/>
<proteinExistence type="predicted"/>
<evidence type="ECO:0000259" key="2">
    <source>
        <dbReference type="Pfam" id="PF20586"/>
    </source>
</evidence>
<name>A0A0K1IZE7_HALGI</name>
<accession>A0A0K1IZE7</accession>